<dbReference type="EnsemblPlants" id="ORUFI01G12190.1">
    <property type="protein sequence ID" value="ORUFI01G12190.1"/>
    <property type="gene ID" value="ORUFI01G12190"/>
</dbReference>
<dbReference type="PANTHER" id="PTHR33474:SF3">
    <property type="entry name" value="OS01G0276900 PROTEIN"/>
    <property type="match status" value="1"/>
</dbReference>
<dbReference type="OMA" id="MRRMEMQ"/>
<keyword evidence="4" id="KW-1185">Reference proteome</keyword>
<dbReference type="eggNOG" id="KOG0800">
    <property type="taxonomic scope" value="Eukaryota"/>
</dbReference>
<keyword evidence="2" id="KW-1133">Transmembrane helix</keyword>
<accession>A0A0E0MUM0</accession>
<dbReference type="AlphaFoldDB" id="A0A0E0MUM0"/>
<feature type="compositionally biased region" description="Polar residues" evidence="1">
    <location>
        <begin position="130"/>
        <end position="142"/>
    </location>
</feature>
<keyword evidence="2" id="KW-0812">Transmembrane</keyword>
<dbReference type="Proteomes" id="UP000008022">
    <property type="component" value="Unassembled WGS sequence"/>
</dbReference>
<feature type="transmembrane region" description="Helical" evidence="2">
    <location>
        <begin position="47"/>
        <end position="70"/>
    </location>
</feature>
<protein>
    <submittedName>
        <fullName evidence="3">Uncharacterized protein</fullName>
    </submittedName>
</protein>
<name>A0A0E0MUM0_ORYRU</name>
<feature type="region of interest" description="Disordered" evidence="1">
    <location>
        <begin position="126"/>
        <end position="151"/>
    </location>
</feature>
<evidence type="ECO:0000256" key="1">
    <source>
        <dbReference type="SAM" id="MobiDB-lite"/>
    </source>
</evidence>
<dbReference type="PROSITE" id="PS51257">
    <property type="entry name" value="PROKAR_LIPOPROTEIN"/>
    <property type="match status" value="1"/>
</dbReference>
<dbReference type="HOGENOM" id="CLU_150288_0_0_1"/>
<sequence>MRTAAAKARCSVPFILSALAALSCVFLVHGLYGLIELFGSPELSPEAMLLIFALCFLLLAAAAAAAAVTTTTTSVVGYRRALLHREAAAVVMPTTSTAEDAAVVGMAGVEGELPVVADEAAAAAARRMDMQTTQDYPSSGANSRHDPRNPH</sequence>
<proteinExistence type="predicted"/>
<evidence type="ECO:0000313" key="4">
    <source>
        <dbReference type="Proteomes" id="UP000008022"/>
    </source>
</evidence>
<keyword evidence="2" id="KW-0472">Membrane</keyword>
<dbReference type="Gramene" id="ORUFI01G12190.1">
    <property type="protein sequence ID" value="ORUFI01G12190.1"/>
    <property type="gene ID" value="ORUFI01G12190"/>
</dbReference>
<reference evidence="4" key="1">
    <citation type="submission" date="2013-06" db="EMBL/GenBank/DDBJ databases">
        <authorList>
            <person name="Zhao Q."/>
        </authorList>
    </citation>
    <scope>NUCLEOTIDE SEQUENCE</scope>
    <source>
        <strain evidence="4">cv. W1943</strain>
    </source>
</reference>
<reference evidence="3" key="2">
    <citation type="submission" date="2015-06" db="UniProtKB">
        <authorList>
            <consortium name="EnsemblPlants"/>
        </authorList>
    </citation>
    <scope>IDENTIFICATION</scope>
</reference>
<organism evidence="3 4">
    <name type="scientific">Oryza rufipogon</name>
    <name type="common">Brownbeard rice</name>
    <name type="synonym">Asian wild rice</name>
    <dbReference type="NCBI Taxonomy" id="4529"/>
    <lineage>
        <taxon>Eukaryota</taxon>
        <taxon>Viridiplantae</taxon>
        <taxon>Streptophyta</taxon>
        <taxon>Embryophyta</taxon>
        <taxon>Tracheophyta</taxon>
        <taxon>Spermatophyta</taxon>
        <taxon>Magnoliopsida</taxon>
        <taxon>Liliopsida</taxon>
        <taxon>Poales</taxon>
        <taxon>Poaceae</taxon>
        <taxon>BOP clade</taxon>
        <taxon>Oryzoideae</taxon>
        <taxon>Oryzeae</taxon>
        <taxon>Oryzinae</taxon>
        <taxon>Oryza</taxon>
    </lineage>
</organism>
<evidence type="ECO:0000256" key="2">
    <source>
        <dbReference type="SAM" id="Phobius"/>
    </source>
</evidence>
<evidence type="ECO:0000313" key="3">
    <source>
        <dbReference type="EnsemblPlants" id="ORUFI01G12190.1"/>
    </source>
</evidence>
<dbReference type="PANTHER" id="PTHR33474">
    <property type="entry name" value="TRANSMEMBRANE PROTEIN"/>
    <property type="match status" value="1"/>
</dbReference>
<feature type="transmembrane region" description="Helical" evidence="2">
    <location>
        <begin position="12"/>
        <end position="35"/>
    </location>
</feature>
<dbReference type="STRING" id="4529.A0A0E0MUM0"/>